<evidence type="ECO:0000313" key="3">
    <source>
        <dbReference type="Proteomes" id="UP000078534"/>
    </source>
</evidence>
<feature type="transmembrane region" description="Helical" evidence="1">
    <location>
        <begin position="35"/>
        <end position="55"/>
    </location>
</feature>
<dbReference type="Proteomes" id="UP000078534">
    <property type="component" value="Unassembled WGS sequence"/>
</dbReference>
<evidence type="ECO:0000313" key="2">
    <source>
        <dbReference type="EMBL" id="OAS85036.1"/>
    </source>
</evidence>
<name>A0A179STB3_9BACI</name>
<dbReference type="EMBL" id="LWSG01000023">
    <property type="protein sequence ID" value="OAS85036.1"/>
    <property type="molecule type" value="Genomic_DNA"/>
</dbReference>
<comment type="caution">
    <text evidence="2">The sequence shown here is derived from an EMBL/GenBank/DDBJ whole genome shotgun (WGS) entry which is preliminary data.</text>
</comment>
<proteinExistence type="predicted"/>
<keyword evidence="1" id="KW-0812">Transmembrane</keyword>
<gene>
    <name evidence="2" type="ORF">A6K24_05865</name>
</gene>
<dbReference type="STRING" id="152268.A6K24_05865"/>
<sequence>MVKAKDWYVTKGILEQIFKVAYISRLCKQLGWNRGYALVPMSLIWHSGGSFLYFCKYMNDMQIMEVLVYQFVFTRLFLNFF</sequence>
<keyword evidence="3" id="KW-1185">Reference proteome</keyword>
<keyword evidence="1" id="KW-1133">Transmembrane helix</keyword>
<evidence type="ECO:0000256" key="1">
    <source>
        <dbReference type="SAM" id="Phobius"/>
    </source>
</evidence>
<accession>A0A179STB3</accession>
<dbReference type="AlphaFoldDB" id="A0A179STB3"/>
<protein>
    <submittedName>
        <fullName evidence="2">Uncharacterized protein</fullName>
    </submittedName>
</protein>
<reference evidence="3" key="1">
    <citation type="submission" date="2016-04" db="EMBL/GenBank/DDBJ databases">
        <authorList>
            <person name="Lyu Z."/>
            <person name="Lyu W."/>
        </authorList>
    </citation>
    <scope>NUCLEOTIDE SEQUENCE [LARGE SCALE GENOMIC DNA]</scope>
    <source>
        <strain evidence="3">C44</strain>
    </source>
</reference>
<organism evidence="2 3">
    <name type="scientific">Metabacillus litoralis</name>
    <dbReference type="NCBI Taxonomy" id="152268"/>
    <lineage>
        <taxon>Bacteria</taxon>
        <taxon>Bacillati</taxon>
        <taxon>Bacillota</taxon>
        <taxon>Bacilli</taxon>
        <taxon>Bacillales</taxon>
        <taxon>Bacillaceae</taxon>
        <taxon>Metabacillus</taxon>
    </lineage>
</organism>
<keyword evidence="1" id="KW-0472">Membrane</keyword>